<keyword evidence="5" id="KW-1185">Reference proteome</keyword>
<proteinExistence type="predicted"/>
<dbReference type="RefSeq" id="WP_236089490.1">
    <property type="nucleotide sequence ID" value="NZ_JAKGSG010000034.1"/>
</dbReference>
<evidence type="ECO:0000259" key="3">
    <source>
        <dbReference type="Pfam" id="PF07987"/>
    </source>
</evidence>
<keyword evidence="2" id="KW-0812">Transmembrane</keyword>
<keyword evidence="2" id="KW-0472">Membrane</keyword>
<gene>
    <name evidence="4" type="ORF">L1785_11940</name>
</gene>
<dbReference type="CDD" id="cd08545">
    <property type="entry name" value="YcnI_like"/>
    <property type="match status" value="1"/>
</dbReference>
<sequence length="262" mass="26264">MSARFSLPSVGSLPKGRLVAVVLATAVLALLPVAPASAHVSVKPDATAEGGRAGLTFRVPTESDTASTSRLTVDLPTGTPFRSVSAKVLPGWDITIEEGELPAPVEVDGETVTTAPVRVVWTAQPGSEIPPHQYQEFTIRVNALPEAGTDVVLPAHQEYSDGRVVDWDQVADGDTEPEHPAPVFTTTSSDDAGAAGTAATAATADSGHDTSAGAGDADSDATASGAAASSADLTGRLLGAGGLVVGAAGVGIGLAAVRRRAD</sequence>
<comment type="caution">
    <text evidence="4">The sequence shown here is derived from an EMBL/GenBank/DDBJ whole genome shotgun (WGS) entry which is preliminary data.</text>
</comment>
<feature type="transmembrane region" description="Helical" evidence="2">
    <location>
        <begin position="237"/>
        <end position="257"/>
    </location>
</feature>
<feature type="region of interest" description="Disordered" evidence="1">
    <location>
        <begin position="171"/>
        <end position="222"/>
    </location>
</feature>
<keyword evidence="2" id="KW-1133">Transmembrane helix</keyword>
<feature type="domain" description="YncI copper-binding" evidence="3">
    <location>
        <begin position="39"/>
        <end position="185"/>
    </location>
</feature>
<dbReference type="EMBL" id="JAKGSG010000034">
    <property type="protein sequence ID" value="MCF4121693.1"/>
    <property type="molecule type" value="Genomic_DNA"/>
</dbReference>
<evidence type="ECO:0000313" key="4">
    <source>
        <dbReference type="EMBL" id="MCF4121693.1"/>
    </source>
</evidence>
<evidence type="ECO:0000256" key="1">
    <source>
        <dbReference type="SAM" id="MobiDB-lite"/>
    </source>
</evidence>
<reference evidence="4" key="1">
    <citation type="submission" date="2022-01" db="EMBL/GenBank/DDBJ databases">
        <title>Antribacter sp. nov., isolated from Guizhou of China.</title>
        <authorList>
            <person name="Chengliang C."/>
            <person name="Ya Z."/>
        </authorList>
    </citation>
    <scope>NUCLEOTIDE SEQUENCE</scope>
    <source>
        <strain evidence="4">KLBMP 9083</strain>
    </source>
</reference>
<dbReference type="Pfam" id="PF07987">
    <property type="entry name" value="DUF1775"/>
    <property type="match status" value="1"/>
</dbReference>
<dbReference type="Gene3D" id="2.60.40.2230">
    <property type="entry name" value="Uncharacterised protein YcnI-like PF07987, DUF1775"/>
    <property type="match status" value="1"/>
</dbReference>
<dbReference type="Proteomes" id="UP001165405">
    <property type="component" value="Unassembled WGS sequence"/>
</dbReference>
<feature type="compositionally biased region" description="Low complexity" evidence="1">
    <location>
        <begin position="185"/>
        <end position="222"/>
    </location>
</feature>
<accession>A0AA41U745</accession>
<dbReference type="InterPro" id="IPR038507">
    <property type="entry name" value="YcnI-like_sf"/>
</dbReference>
<dbReference type="InterPro" id="IPR012533">
    <property type="entry name" value="YcnI-copper_dom"/>
</dbReference>
<name>A0AA41U745_9MICO</name>
<dbReference type="AlphaFoldDB" id="A0AA41U745"/>
<protein>
    <submittedName>
        <fullName evidence="4">YcnI family protein</fullName>
    </submittedName>
</protein>
<evidence type="ECO:0000256" key="2">
    <source>
        <dbReference type="SAM" id="Phobius"/>
    </source>
</evidence>
<evidence type="ECO:0000313" key="5">
    <source>
        <dbReference type="Proteomes" id="UP001165405"/>
    </source>
</evidence>
<organism evidence="4 5">
    <name type="scientific">Antribacter soli</name>
    <dbReference type="NCBI Taxonomy" id="2910976"/>
    <lineage>
        <taxon>Bacteria</taxon>
        <taxon>Bacillati</taxon>
        <taxon>Actinomycetota</taxon>
        <taxon>Actinomycetes</taxon>
        <taxon>Micrococcales</taxon>
        <taxon>Promicromonosporaceae</taxon>
        <taxon>Antribacter</taxon>
    </lineage>
</organism>